<comment type="caution">
    <text evidence="2">The sequence shown here is derived from an EMBL/GenBank/DDBJ whole genome shotgun (WGS) entry which is preliminary data.</text>
</comment>
<keyword evidence="3" id="KW-1185">Reference proteome</keyword>
<name>N1JAJ9_BLUG1</name>
<evidence type="ECO:0000313" key="3">
    <source>
        <dbReference type="Proteomes" id="UP000015441"/>
    </source>
</evidence>
<reference evidence="2 3" key="1">
    <citation type="journal article" date="2010" name="Science">
        <title>Genome expansion and gene loss in powdery mildew fungi reveal tradeoffs in extreme parasitism.</title>
        <authorList>
            <person name="Spanu P.D."/>
            <person name="Abbott J.C."/>
            <person name="Amselem J."/>
            <person name="Burgis T.A."/>
            <person name="Soanes D.M."/>
            <person name="Stueber K."/>
            <person name="Ver Loren van Themaat E."/>
            <person name="Brown J.K.M."/>
            <person name="Butcher S.A."/>
            <person name="Gurr S.J."/>
            <person name="Lebrun M.-H."/>
            <person name="Ridout C.J."/>
            <person name="Schulze-Lefert P."/>
            <person name="Talbot N.J."/>
            <person name="Ahmadinejad N."/>
            <person name="Ametz C."/>
            <person name="Barton G.R."/>
            <person name="Benjdia M."/>
            <person name="Bidzinski P."/>
            <person name="Bindschedler L.V."/>
            <person name="Both M."/>
            <person name="Brewer M.T."/>
            <person name="Cadle-Davidson L."/>
            <person name="Cadle-Davidson M.M."/>
            <person name="Collemare J."/>
            <person name="Cramer R."/>
            <person name="Frenkel O."/>
            <person name="Godfrey D."/>
            <person name="Harriman J."/>
            <person name="Hoede C."/>
            <person name="King B.C."/>
            <person name="Klages S."/>
            <person name="Kleemann J."/>
            <person name="Knoll D."/>
            <person name="Koti P.S."/>
            <person name="Kreplak J."/>
            <person name="Lopez-Ruiz F.J."/>
            <person name="Lu X."/>
            <person name="Maekawa T."/>
            <person name="Mahanil S."/>
            <person name="Micali C."/>
            <person name="Milgroom M.G."/>
            <person name="Montana G."/>
            <person name="Noir S."/>
            <person name="O'Connell R.J."/>
            <person name="Oberhaensli S."/>
            <person name="Parlange F."/>
            <person name="Pedersen C."/>
            <person name="Quesneville H."/>
            <person name="Reinhardt R."/>
            <person name="Rott M."/>
            <person name="Sacristan S."/>
            <person name="Schmidt S.M."/>
            <person name="Schoen M."/>
            <person name="Skamnioti P."/>
            <person name="Sommer H."/>
            <person name="Stephens A."/>
            <person name="Takahara H."/>
            <person name="Thordal-Christensen H."/>
            <person name="Vigouroux M."/>
            <person name="Wessling R."/>
            <person name="Wicker T."/>
            <person name="Panstruga R."/>
        </authorList>
    </citation>
    <scope>NUCLEOTIDE SEQUENCE [LARGE SCALE GENOMIC DNA]</scope>
    <source>
        <strain evidence="2">DH14</strain>
    </source>
</reference>
<dbReference type="HOGENOM" id="CLU_018153_1_0_1"/>
<accession>N1JAJ9</accession>
<feature type="region of interest" description="Disordered" evidence="1">
    <location>
        <begin position="136"/>
        <end position="156"/>
    </location>
</feature>
<dbReference type="EMBL" id="CAUH01000677">
    <property type="protein sequence ID" value="CCU74833.1"/>
    <property type="molecule type" value="Genomic_DNA"/>
</dbReference>
<dbReference type="AlphaFoldDB" id="N1JAJ9"/>
<dbReference type="Proteomes" id="UP000015441">
    <property type="component" value="Unassembled WGS sequence"/>
</dbReference>
<protein>
    <submittedName>
        <fullName evidence="2">EKA-like protein</fullName>
    </submittedName>
</protein>
<evidence type="ECO:0000313" key="2">
    <source>
        <dbReference type="EMBL" id="CCU74833.1"/>
    </source>
</evidence>
<gene>
    <name evidence="2" type="ORF">BGHDH14_bgh04037</name>
</gene>
<evidence type="ECO:0000256" key="1">
    <source>
        <dbReference type="SAM" id="MobiDB-lite"/>
    </source>
</evidence>
<dbReference type="InParanoid" id="N1JAJ9"/>
<dbReference type="eggNOG" id="ENOG502SR73">
    <property type="taxonomic scope" value="Eukaryota"/>
</dbReference>
<feature type="compositionally biased region" description="Low complexity" evidence="1">
    <location>
        <begin position="138"/>
        <end position="155"/>
    </location>
</feature>
<sequence length="238" mass="25815">MTEYTEMSARKFAVPASKSTASTSAPEFPPVLQSVMEAEKRRMTQIKARLAICSTAISSVEAELSPLSIGEEKEFLDGIKVYLRAAIGQFVQSGPEAHHQFSMPSQATIFRRGLQKTQAPAQKTIRAKVARAGLCHSTGPSTKKAAPPAPKTKGTNTRIAADTRLFLRLAHNHPHRLLLPAGVRSAVEEVFGTAAKDITLGQRVKIGFELTAKNELARKELLDSSTSRRESGIKLEPA</sequence>
<organism evidence="2 3">
    <name type="scientific">Blumeria graminis f. sp. hordei (strain DH14)</name>
    <name type="common">Barley powdery mildew</name>
    <name type="synonym">Oidium monilioides f. sp. hordei</name>
    <dbReference type="NCBI Taxonomy" id="546991"/>
    <lineage>
        <taxon>Eukaryota</taxon>
        <taxon>Fungi</taxon>
        <taxon>Dikarya</taxon>
        <taxon>Ascomycota</taxon>
        <taxon>Pezizomycotina</taxon>
        <taxon>Leotiomycetes</taxon>
        <taxon>Erysiphales</taxon>
        <taxon>Erysiphaceae</taxon>
        <taxon>Blumeria</taxon>
        <taxon>Blumeria hordei</taxon>
    </lineage>
</organism>
<proteinExistence type="predicted"/>